<dbReference type="AlphaFoldDB" id="A0A318LK48"/>
<dbReference type="Pfam" id="PF12079">
    <property type="entry name" value="DUF3558"/>
    <property type="match status" value="1"/>
</dbReference>
<dbReference type="RefSeq" id="WP_110337630.1">
    <property type="nucleotide sequence ID" value="NZ_MASU01000006.1"/>
</dbReference>
<evidence type="ECO:0000313" key="3">
    <source>
        <dbReference type="EMBL" id="PXY33808.1"/>
    </source>
</evidence>
<evidence type="ECO:0000256" key="1">
    <source>
        <dbReference type="SAM" id="MobiDB-lite"/>
    </source>
</evidence>
<comment type="caution">
    <text evidence="3">The sequence shown here is derived from an EMBL/GenBank/DDBJ whole genome shotgun (WGS) entry which is preliminary data.</text>
</comment>
<feature type="signal peptide" evidence="2">
    <location>
        <begin position="1"/>
        <end position="27"/>
    </location>
</feature>
<dbReference type="OrthoDB" id="3637277at2"/>
<evidence type="ECO:0000256" key="2">
    <source>
        <dbReference type="SAM" id="SignalP"/>
    </source>
</evidence>
<feature type="compositionally biased region" description="Low complexity" evidence="1">
    <location>
        <begin position="36"/>
        <end position="46"/>
    </location>
</feature>
<accession>A0A318LK48</accession>
<dbReference type="Proteomes" id="UP000247892">
    <property type="component" value="Unassembled WGS sequence"/>
</dbReference>
<dbReference type="InterPro" id="IPR024520">
    <property type="entry name" value="DUF3558"/>
</dbReference>
<gene>
    <name evidence="3" type="ORF">BA062_16365</name>
</gene>
<name>A0A318LK48_9PSEU</name>
<feature type="region of interest" description="Disordered" evidence="1">
    <location>
        <begin position="25"/>
        <end position="59"/>
    </location>
</feature>
<reference evidence="3 4" key="1">
    <citation type="submission" date="2016-07" db="EMBL/GenBank/DDBJ databases">
        <title>Draft genome sequence of Prauserella sp. YIM 121212, isolated from alkaline soil.</title>
        <authorList>
            <person name="Ruckert C."/>
            <person name="Albersmeier A."/>
            <person name="Jiang C.-L."/>
            <person name="Jiang Y."/>
            <person name="Kalinowski J."/>
            <person name="Schneider O."/>
            <person name="Winkler A."/>
            <person name="Zotchev S.B."/>
        </authorList>
    </citation>
    <scope>NUCLEOTIDE SEQUENCE [LARGE SCALE GENOMIC DNA]</scope>
    <source>
        <strain evidence="3 4">YIM 121212</strain>
    </source>
</reference>
<keyword evidence="2" id="KW-0732">Signal</keyword>
<dbReference type="EMBL" id="MASU01000006">
    <property type="protein sequence ID" value="PXY33808.1"/>
    <property type="molecule type" value="Genomic_DNA"/>
</dbReference>
<sequence>MTSARHVPRVTAAVLLAGLLASGCATEEPGTPTPSSPTSNGESGTSAAGADVPPVANPLDASAYLDRPCDLVPQNVMDGLSYTEPGNALTAEENSTAALSGPGCGWNVRGRGQSVVVGIQTGNQQDGIGGLQGIYDAYQDGQFEYYEPTTVGDYPAAFSDISDKRDRGSCAMYVGIADDLTYSVYAGPYTDDPDEACPVAEQVAGAVIDTLKGGA</sequence>
<evidence type="ECO:0008006" key="5">
    <source>
        <dbReference type="Google" id="ProtNLM"/>
    </source>
</evidence>
<evidence type="ECO:0000313" key="4">
    <source>
        <dbReference type="Proteomes" id="UP000247892"/>
    </source>
</evidence>
<protein>
    <recommendedName>
        <fullName evidence="5">DUF3558 domain-containing protein</fullName>
    </recommendedName>
</protein>
<proteinExistence type="predicted"/>
<keyword evidence="4" id="KW-1185">Reference proteome</keyword>
<feature type="chain" id="PRO_5016445921" description="DUF3558 domain-containing protein" evidence="2">
    <location>
        <begin position="28"/>
        <end position="215"/>
    </location>
</feature>
<organism evidence="3 4">
    <name type="scientific">Prauserella flavalba</name>
    <dbReference type="NCBI Taxonomy" id="1477506"/>
    <lineage>
        <taxon>Bacteria</taxon>
        <taxon>Bacillati</taxon>
        <taxon>Actinomycetota</taxon>
        <taxon>Actinomycetes</taxon>
        <taxon>Pseudonocardiales</taxon>
        <taxon>Pseudonocardiaceae</taxon>
        <taxon>Prauserella</taxon>
    </lineage>
</organism>
<dbReference type="PROSITE" id="PS51257">
    <property type="entry name" value="PROKAR_LIPOPROTEIN"/>
    <property type="match status" value="1"/>
</dbReference>